<organism evidence="1 2">
    <name type="scientific">Sphingobacterium bambusae</name>
    <dbReference type="NCBI Taxonomy" id="662858"/>
    <lineage>
        <taxon>Bacteria</taxon>
        <taxon>Pseudomonadati</taxon>
        <taxon>Bacteroidota</taxon>
        <taxon>Sphingobacteriia</taxon>
        <taxon>Sphingobacteriales</taxon>
        <taxon>Sphingobacteriaceae</taxon>
        <taxon>Sphingobacterium</taxon>
    </lineage>
</organism>
<reference evidence="2" key="1">
    <citation type="journal article" date="2019" name="Int. J. Syst. Evol. Microbiol.">
        <title>The Global Catalogue of Microorganisms (GCM) 10K type strain sequencing project: providing services to taxonomists for standard genome sequencing and annotation.</title>
        <authorList>
            <consortium name="The Broad Institute Genomics Platform"/>
            <consortium name="The Broad Institute Genome Sequencing Center for Infectious Disease"/>
            <person name="Wu L."/>
            <person name="Ma J."/>
        </authorList>
    </citation>
    <scope>NUCLEOTIDE SEQUENCE [LARGE SCALE GENOMIC DNA]</scope>
    <source>
        <strain evidence="2">KCTC 22814</strain>
    </source>
</reference>
<accession>A0ABW6BAA3</accession>
<protein>
    <submittedName>
        <fullName evidence="1">Helix-turn-helix transcriptional regulator</fullName>
    </submittedName>
</protein>
<evidence type="ECO:0000313" key="2">
    <source>
        <dbReference type="Proteomes" id="UP001597525"/>
    </source>
</evidence>
<name>A0ABW6BAA3_9SPHI</name>
<dbReference type="EMBL" id="JBHUPB010000003">
    <property type="protein sequence ID" value="MFD2966207.1"/>
    <property type="molecule type" value="Genomic_DNA"/>
</dbReference>
<proteinExistence type="predicted"/>
<dbReference type="Proteomes" id="UP001597525">
    <property type="component" value="Unassembled WGS sequence"/>
</dbReference>
<keyword evidence="2" id="KW-1185">Reference proteome</keyword>
<evidence type="ECO:0000313" key="1">
    <source>
        <dbReference type="EMBL" id="MFD2966207.1"/>
    </source>
</evidence>
<gene>
    <name evidence="1" type="ORF">ACFS7Y_02355</name>
</gene>
<sequence>MNPEQLEKIVVDYLLEGMSQQEIASALKETGHKPSSLSYVEKLIKELKAKHNAKSMFHLGAIITLKRYLKS</sequence>
<dbReference type="RefSeq" id="WP_320183998.1">
    <property type="nucleotide sequence ID" value="NZ_CP138332.1"/>
</dbReference>
<comment type="caution">
    <text evidence="1">The sequence shown here is derived from an EMBL/GenBank/DDBJ whole genome shotgun (WGS) entry which is preliminary data.</text>
</comment>